<dbReference type="PANTHER" id="PTHR43150:SF3">
    <property type="entry name" value="VOLTAGE-GATED POTASSIUM CHANNEL SUBUNIT BETA-3"/>
    <property type="match status" value="1"/>
</dbReference>
<evidence type="ECO:0000313" key="5">
    <source>
        <dbReference type="EMBL" id="KAK7925494.1"/>
    </source>
</evidence>
<comment type="similarity">
    <text evidence="1">Belongs to the shaker potassium channel beta subunit family.</text>
</comment>
<sequence length="112" mass="12193">MKGYQWLKERVNSEEGRRQLAKVKELHLLADRLGCTAAQLAIAWCLRSEGVSSVLLGVSNADQLVENLGALRTITEIDALLVNGAFIGLESPPSASCDMMFSSQRRVAVGYV</sequence>
<dbReference type="AlphaFoldDB" id="A0AAW0PKK7"/>
<dbReference type="SUPFAM" id="SSF51430">
    <property type="entry name" value="NAD(P)-linked oxidoreductase"/>
    <property type="match status" value="1"/>
</dbReference>
<dbReference type="GO" id="GO:1901379">
    <property type="term" value="P:regulation of potassium ion transmembrane transport"/>
    <property type="evidence" value="ECO:0007669"/>
    <property type="project" value="TreeGrafter"/>
</dbReference>
<dbReference type="PRINTS" id="PR01577">
    <property type="entry name" value="KCNABCHANNEL"/>
</dbReference>
<evidence type="ECO:0000256" key="3">
    <source>
        <dbReference type="ARBA" id="ARBA00023002"/>
    </source>
</evidence>
<reference evidence="6" key="1">
    <citation type="submission" date="2024-04" db="EMBL/GenBank/DDBJ databases">
        <title>Salinicola lusitanus LLJ914,a marine bacterium isolated from the Okinawa Trough.</title>
        <authorList>
            <person name="Li J."/>
        </authorList>
    </citation>
    <scope>NUCLEOTIDE SEQUENCE [LARGE SCALE GENOMIC DNA]</scope>
</reference>
<dbReference type="Proteomes" id="UP001460270">
    <property type="component" value="Unassembled WGS sequence"/>
</dbReference>
<organism evidence="5 6">
    <name type="scientific">Mugilogobius chulae</name>
    <name type="common">yellowstripe goby</name>
    <dbReference type="NCBI Taxonomy" id="88201"/>
    <lineage>
        <taxon>Eukaryota</taxon>
        <taxon>Metazoa</taxon>
        <taxon>Chordata</taxon>
        <taxon>Craniata</taxon>
        <taxon>Vertebrata</taxon>
        <taxon>Euteleostomi</taxon>
        <taxon>Actinopterygii</taxon>
        <taxon>Neopterygii</taxon>
        <taxon>Teleostei</taxon>
        <taxon>Neoteleostei</taxon>
        <taxon>Acanthomorphata</taxon>
        <taxon>Gobiaria</taxon>
        <taxon>Gobiiformes</taxon>
        <taxon>Gobioidei</taxon>
        <taxon>Gobiidae</taxon>
        <taxon>Gobionellinae</taxon>
        <taxon>Mugilogobius</taxon>
    </lineage>
</organism>
<protein>
    <recommendedName>
        <fullName evidence="4">NADP-dependent oxidoreductase domain-containing protein</fullName>
    </recommendedName>
</protein>
<dbReference type="GO" id="GO:0015459">
    <property type="term" value="F:potassium channel regulator activity"/>
    <property type="evidence" value="ECO:0007669"/>
    <property type="project" value="TreeGrafter"/>
</dbReference>
<keyword evidence="2" id="KW-0521">NADP</keyword>
<dbReference type="GO" id="GO:0016491">
    <property type="term" value="F:oxidoreductase activity"/>
    <property type="evidence" value="ECO:0007669"/>
    <property type="project" value="UniProtKB-KW"/>
</dbReference>
<dbReference type="PANTHER" id="PTHR43150">
    <property type="entry name" value="HYPERKINETIC, ISOFORM M"/>
    <property type="match status" value="1"/>
</dbReference>
<dbReference type="GO" id="GO:0044325">
    <property type="term" value="F:transmembrane transporter binding"/>
    <property type="evidence" value="ECO:0007669"/>
    <property type="project" value="TreeGrafter"/>
</dbReference>
<evidence type="ECO:0000256" key="2">
    <source>
        <dbReference type="ARBA" id="ARBA00022857"/>
    </source>
</evidence>
<dbReference type="GO" id="GO:0008076">
    <property type="term" value="C:voltage-gated potassium channel complex"/>
    <property type="evidence" value="ECO:0007669"/>
    <property type="project" value="TreeGrafter"/>
</dbReference>
<accession>A0AAW0PKK7</accession>
<dbReference type="Gene3D" id="3.20.20.100">
    <property type="entry name" value="NADP-dependent oxidoreductase domain"/>
    <property type="match status" value="1"/>
</dbReference>
<evidence type="ECO:0000313" key="6">
    <source>
        <dbReference type="Proteomes" id="UP001460270"/>
    </source>
</evidence>
<keyword evidence="3" id="KW-0560">Oxidoreductase</keyword>
<dbReference type="Pfam" id="PF00248">
    <property type="entry name" value="Aldo_ket_red"/>
    <property type="match status" value="1"/>
</dbReference>
<gene>
    <name evidence="5" type="ORF">WMY93_007804</name>
</gene>
<comment type="caution">
    <text evidence="5">The sequence shown here is derived from an EMBL/GenBank/DDBJ whole genome shotgun (WGS) entry which is preliminary data.</text>
</comment>
<dbReference type="EMBL" id="JBBPFD010000005">
    <property type="protein sequence ID" value="KAK7925494.1"/>
    <property type="molecule type" value="Genomic_DNA"/>
</dbReference>
<dbReference type="InterPro" id="IPR023210">
    <property type="entry name" value="NADP_OxRdtase_dom"/>
</dbReference>
<evidence type="ECO:0000259" key="4">
    <source>
        <dbReference type="Pfam" id="PF00248"/>
    </source>
</evidence>
<dbReference type="InterPro" id="IPR005399">
    <property type="entry name" value="K_chnl_volt-dep_bsu_KCNAB-rel"/>
</dbReference>
<proteinExistence type="inferred from homology"/>
<dbReference type="InterPro" id="IPR036812">
    <property type="entry name" value="NAD(P)_OxRdtase_dom_sf"/>
</dbReference>
<feature type="domain" description="NADP-dependent oxidoreductase" evidence="4">
    <location>
        <begin position="12"/>
        <end position="72"/>
    </location>
</feature>
<evidence type="ECO:0000256" key="1">
    <source>
        <dbReference type="ARBA" id="ARBA00006515"/>
    </source>
</evidence>
<name>A0AAW0PKK7_9GOBI</name>
<keyword evidence="6" id="KW-1185">Reference proteome</keyword>